<gene>
    <name evidence="1" type="ORF">GMARGA_LOCUS228</name>
</gene>
<evidence type="ECO:0000313" key="1">
    <source>
        <dbReference type="EMBL" id="CAG8459395.1"/>
    </source>
</evidence>
<dbReference type="Proteomes" id="UP000789901">
    <property type="component" value="Unassembled WGS sequence"/>
</dbReference>
<name>A0ABM8VVV4_GIGMA</name>
<proteinExistence type="predicted"/>
<sequence>MLLKVAEGISKGKETITIGSGCKKASVNMYETEQKEYEKVNKDEFNLAEYGKNEELDIIGIVETNLMEKEASRIDFIWVDEDIGSLIQDAVIEDIEDVTGSDHGLVWCLLEINKILRFSETSKNNKHQQTRKVFLYYKATEENWKGYRSCLNHKLGTKSKKLRHDAGRLEEEVNEEWDIISRAILQATNKNILHIKVKSSERQIRKAIPKLLIYKDTSVLYQMIKYFKIADGRRLEPELQSGASDQGIVQNEVGSRRIKISRRILRDVSNVMGNGSNNTNRLKCLDIIRMEPEKRVLTESREVKNIRKKESCEVVVKSWEVHLIELVVRNAYCRDRLVEQLEENKKLENE</sequence>
<feature type="non-terminal residue" evidence="1">
    <location>
        <position position="350"/>
    </location>
</feature>
<reference evidence="1 2" key="1">
    <citation type="submission" date="2021-06" db="EMBL/GenBank/DDBJ databases">
        <authorList>
            <person name="Kallberg Y."/>
            <person name="Tangrot J."/>
            <person name="Rosling A."/>
        </authorList>
    </citation>
    <scope>NUCLEOTIDE SEQUENCE [LARGE SCALE GENOMIC DNA]</scope>
    <source>
        <strain evidence="1 2">120-4 pot B 10/14</strain>
    </source>
</reference>
<dbReference type="SUPFAM" id="SSF56219">
    <property type="entry name" value="DNase I-like"/>
    <property type="match status" value="1"/>
</dbReference>
<comment type="caution">
    <text evidence="1">The sequence shown here is derived from an EMBL/GenBank/DDBJ whole genome shotgun (WGS) entry which is preliminary data.</text>
</comment>
<dbReference type="InterPro" id="IPR036691">
    <property type="entry name" value="Endo/exonu/phosph_ase_sf"/>
</dbReference>
<protein>
    <submittedName>
        <fullName evidence="1">9337_t:CDS:1</fullName>
    </submittedName>
</protein>
<organism evidence="1 2">
    <name type="scientific">Gigaspora margarita</name>
    <dbReference type="NCBI Taxonomy" id="4874"/>
    <lineage>
        <taxon>Eukaryota</taxon>
        <taxon>Fungi</taxon>
        <taxon>Fungi incertae sedis</taxon>
        <taxon>Mucoromycota</taxon>
        <taxon>Glomeromycotina</taxon>
        <taxon>Glomeromycetes</taxon>
        <taxon>Diversisporales</taxon>
        <taxon>Gigasporaceae</taxon>
        <taxon>Gigaspora</taxon>
    </lineage>
</organism>
<keyword evidence="2" id="KW-1185">Reference proteome</keyword>
<dbReference type="EMBL" id="CAJVQB010000026">
    <property type="protein sequence ID" value="CAG8459395.1"/>
    <property type="molecule type" value="Genomic_DNA"/>
</dbReference>
<accession>A0ABM8VVV4</accession>
<evidence type="ECO:0000313" key="2">
    <source>
        <dbReference type="Proteomes" id="UP000789901"/>
    </source>
</evidence>